<reference evidence="2" key="2">
    <citation type="submission" date="2015-03" db="UniProtKB">
        <authorList>
            <consortium name="EnsemblPlants"/>
        </authorList>
    </citation>
    <scope>IDENTIFICATION</scope>
</reference>
<keyword evidence="1" id="KW-0812">Transmembrane</keyword>
<dbReference type="AlphaFoldDB" id="A0A0D3HSP8"/>
<dbReference type="Gramene" id="OBART12G06620.1">
    <property type="protein sequence ID" value="OBART12G06620.1"/>
    <property type="gene ID" value="OBART12G06620"/>
</dbReference>
<evidence type="ECO:0000256" key="1">
    <source>
        <dbReference type="SAM" id="Phobius"/>
    </source>
</evidence>
<dbReference type="PaxDb" id="65489-OBART12G06620.1"/>
<keyword evidence="1" id="KW-1133">Transmembrane helix</keyword>
<organism evidence="2">
    <name type="scientific">Oryza barthii</name>
    <dbReference type="NCBI Taxonomy" id="65489"/>
    <lineage>
        <taxon>Eukaryota</taxon>
        <taxon>Viridiplantae</taxon>
        <taxon>Streptophyta</taxon>
        <taxon>Embryophyta</taxon>
        <taxon>Tracheophyta</taxon>
        <taxon>Spermatophyta</taxon>
        <taxon>Magnoliopsida</taxon>
        <taxon>Liliopsida</taxon>
        <taxon>Poales</taxon>
        <taxon>Poaceae</taxon>
        <taxon>BOP clade</taxon>
        <taxon>Oryzoideae</taxon>
        <taxon>Oryzeae</taxon>
        <taxon>Oryzinae</taxon>
        <taxon>Oryza</taxon>
    </lineage>
</organism>
<dbReference type="EnsemblPlants" id="OBART12G06620.1">
    <property type="protein sequence ID" value="OBART12G06620.1"/>
    <property type="gene ID" value="OBART12G06620"/>
</dbReference>
<keyword evidence="3" id="KW-1185">Reference proteome</keyword>
<dbReference type="Proteomes" id="UP000026960">
    <property type="component" value="Chromosome 12"/>
</dbReference>
<reference evidence="2" key="1">
    <citation type="journal article" date="2009" name="Rice">
        <title>De Novo Next Generation Sequencing of Plant Genomes.</title>
        <authorList>
            <person name="Rounsley S."/>
            <person name="Marri P.R."/>
            <person name="Yu Y."/>
            <person name="He R."/>
            <person name="Sisneros N."/>
            <person name="Goicoechea J.L."/>
            <person name="Lee S.J."/>
            <person name="Angelova A."/>
            <person name="Kudrna D."/>
            <person name="Luo M."/>
            <person name="Affourtit J."/>
            <person name="Desany B."/>
            <person name="Knight J."/>
            <person name="Niazi F."/>
            <person name="Egholm M."/>
            <person name="Wing R.A."/>
        </authorList>
    </citation>
    <scope>NUCLEOTIDE SEQUENCE [LARGE SCALE GENOMIC DNA]</scope>
    <source>
        <strain evidence="2">cv. IRGC 105608</strain>
    </source>
</reference>
<feature type="transmembrane region" description="Helical" evidence="1">
    <location>
        <begin position="245"/>
        <end position="266"/>
    </location>
</feature>
<sequence length="293" mass="30024">MAPSDSLEANAVPLHCALGPLHLHHGDDAGARGSRSTACRRCGGRDAAAETREKERAAASAGECGGGEAAAAAGRGGVDGRARLRMGSSGADDSAPLGLILRSLGGMTEDVARRFSGQTEVASMDDNEACELNGCRWSHGGAVDAASPEVAVAVAVRTPSAMALLAARCTSGSWWSESGVETMGASGTWSSQAESAKSRLAEAPHRASMAASCARGLLDAVELSWNLVRAAGRFDDDGVAVTEEVINWLVVAVFFSMACWLVLAAATTGARASARTSSASPLATAARHHHRRQ</sequence>
<accession>A0A0D3HSP8</accession>
<dbReference type="HOGENOM" id="CLU_951142_0_0_1"/>
<evidence type="ECO:0000313" key="3">
    <source>
        <dbReference type="Proteomes" id="UP000026960"/>
    </source>
</evidence>
<proteinExistence type="predicted"/>
<protein>
    <submittedName>
        <fullName evidence="2">Uncharacterized protein</fullName>
    </submittedName>
</protein>
<evidence type="ECO:0000313" key="2">
    <source>
        <dbReference type="EnsemblPlants" id="OBART12G06620.1"/>
    </source>
</evidence>
<name>A0A0D3HSP8_9ORYZ</name>
<keyword evidence="1" id="KW-0472">Membrane</keyword>